<dbReference type="PANTHER" id="PTHR33375">
    <property type="entry name" value="CHROMOSOME-PARTITIONING PROTEIN PARB-RELATED"/>
    <property type="match status" value="1"/>
</dbReference>
<dbReference type="SMART" id="SM00470">
    <property type="entry name" value="ParB"/>
    <property type="match status" value="1"/>
</dbReference>
<dbReference type="Pfam" id="PF02195">
    <property type="entry name" value="ParB_N"/>
    <property type="match status" value="1"/>
</dbReference>
<dbReference type="Gene3D" id="3.90.1530.10">
    <property type="entry name" value="Conserved hypothetical protein from pyrococcus furiosus pfu- 392566-001, ParB domain"/>
    <property type="match status" value="1"/>
</dbReference>
<dbReference type="PANTHER" id="PTHR33375:SF1">
    <property type="entry name" value="CHROMOSOME-PARTITIONING PROTEIN PARB-RELATED"/>
    <property type="match status" value="1"/>
</dbReference>
<sequence>MNDRQTPKQVAMGFERKCVRLAIESLRPNKLLGAAVKKSKKYGQILASVRAIGLVEPIVVIQHPAEAGAFLVIDGHVRLEALRDCGVESTDCLVALDDEGFTYNKRLNGLAVVQEHRMIVRALDQGVPAEDLAAALGISVDSLRARFRLLNGVCNEAAAILGDKQCPLGVFNVLKKMKAFRQIDAATRMVDFNNYSVKFVIAMLESTPPDQLVAPTTADQRRSGSAEANARLEREVAALQVETRLYDQNYGRDSGSSMPRCRCR</sequence>
<proteinExistence type="predicted"/>
<dbReference type="Proteomes" id="UP000789704">
    <property type="component" value="Unassembled WGS sequence"/>
</dbReference>
<evidence type="ECO:0000313" key="2">
    <source>
        <dbReference type="EMBL" id="CAG4892222.1"/>
    </source>
</evidence>
<feature type="domain" description="ParB-like N-terminal" evidence="1">
    <location>
        <begin position="19"/>
        <end position="113"/>
    </location>
</feature>
<dbReference type="InterPro" id="IPR036086">
    <property type="entry name" value="ParB/Sulfiredoxin_sf"/>
</dbReference>
<organism evidence="2 3">
    <name type="scientific">Paraburkholderia saeva</name>
    <dbReference type="NCBI Taxonomy" id="2777537"/>
    <lineage>
        <taxon>Bacteria</taxon>
        <taxon>Pseudomonadati</taxon>
        <taxon>Pseudomonadota</taxon>
        <taxon>Betaproteobacteria</taxon>
        <taxon>Burkholderiales</taxon>
        <taxon>Burkholderiaceae</taxon>
        <taxon>Paraburkholderia</taxon>
    </lineage>
</organism>
<dbReference type="SUPFAM" id="SSF110849">
    <property type="entry name" value="ParB/Sulfiredoxin"/>
    <property type="match status" value="1"/>
</dbReference>
<dbReference type="InterPro" id="IPR011111">
    <property type="entry name" value="Plasmid_RepB"/>
</dbReference>
<name>A0A9N8RTV0_9BURK</name>
<protein>
    <recommendedName>
        <fullName evidence="1">ParB-like N-terminal domain-containing protein</fullName>
    </recommendedName>
</protein>
<reference evidence="2" key="1">
    <citation type="submission" date="2021-04" db="EMBL/GenBank/DDBJ databases">
        <authorList>
            <person name="Vanwijnsberghe S."/>
        </authorList>
    </citation>
    <scope>NUCLEOTIDE SEQUENCE</scope>
    <source>
        <strain evidence="2">LMG 31841</strain>
    </source>
</reference>
<dbReference type="EMBL" id="CAJQZC010000002">
    <property type="protein sequence ID" value="CAG4892222.1"/>
    <property type="molecule type" value="Genomic_DNA"/>
</dbReference>
<gene>
    <name evidence="2" type="ORF">LMG31841_01577</name>
</gene>
<dbReference type="AlphaFoldDB" id="A0A9N8RTV0"/>
<dbReference type="SUPFAM" id="SSF109709">
    <property type="entry name" value="KorB DNA-binding domain-like"/>
    <property type="match status" value="1"/>
</dbReference>
<dbReference type="InterPro" id="IPR050336">
    <property type="entry name" value="Chromosome_partition/occlusion"/>
</dbReference>
<evidence type="ECO:0000259" key="1">
    <source>
        <dbReference type="SMART" id="SM00470"/>
    </source>
</evidence>
<keyword evidence="3" id="KW-1185">Reference proteome</keyword>
<evidence type="ECO:0000313" key="3">
    <source>
        <dbReference type="Proteomes" id="UP000789704"/>
    </source>
</evidence>
<accession>A0A9N8RTV0</accession>
<dbReference type="InterPro" id="IPR003115">
    <property type="entry name" value="ParB_N"/>
</dbReference>
<dbReference type="GO" id="GO:0005694">
    <property type="term" value="C:chromosome"/>
    <property type="evidence" value="ECO:0007669"/>
    <property type="project" value="TreeGrafter"/>
</dbReference>
<dbReference type="Pfam" id="PF07506">
    <property type="entry name" value="RepB"/>
    <property type="match status" value="1"/>
</dbReference>
<dbReference type="GO" id="GO:0007059">
    <property type="term" value="P:chromosome segregation"/>
    <property type="evidence" value="ECO:0007669"/>
    <property type="project" value="TreeGrafter"/>
</dbReference>
<comment type="caution">
    <text evidence="2">The sequence shown here is derived from an EMBL/GenBank/DDBJ whole genome shotgun (WGS) entry which is preliminary data.</text>
</comment>